<keyword evidence="2" id="KW-1185">Reference proteome</keyword>
<proteinExistence type="predicted"/>
<accession>A0AAE1B4H5</accession>
<comment type="caution">
    <text evidence="1">The sequence shown here is derived from an EMBL/GenBank/DDBJ whole genome shotgun (WGS) entry which is preliminary data.</text>
</comment>
<reference evidence="1" key="1">
    <citation type="journal article" date="2023" name="G3 (Bethesda)">
        <title>A reference genome for the long-term kleptoplast-retaining sea slug Elysia crispata morphotype clarki.</title>
        <authorList>
            <person name="Eastman K.E."/>
            <person name="Pendleton A.L."/>
            <person name="Shaikh M.A."/>
            <person name="Suttiyut T."/>
            <person name="Ogas R."/>
            <person name="Tomko P."/>
            <person name="Gavelis G."/>
            <person name="Widhalm J.R."/>
            <person name="Wisecaver J.H."/>
        </authorList>
    </citation>
    <scope>NUCLEOTIDE SEQUENCE</scope>
    <source>
        <strain evidence="1">ECLA1</strain>
    </source>
</reference>
<name>A0AAE1B4H5_9GAST</name>
<sequence length="104" mass="11856">MLSRRVFSTHDVRLVKLVDKSLRRASSQHAKSSNIMSWPLSRVASLYSYHLCLKYVHSSLVPDTKMTGPLDFFSFDPCGHGRCYRGCSRMSNSLVDVEESEQNI</sequence>
<gene>
    <name evidence="1" type="ORF">RRG08_054346</name>
</gene>
<evidence type="ECO:0000313" key="1">
    <source>
        <dbReference type="EMBL" id="KAK3799219.1"/>
    </source>
</evidence>
<dbReference type="AlphaFoldDB" id="A0AAE1B4H5"/>
<organism evidence="1 2">
    <name type="scientific">Elysia crispata</name>
    <name type="common">lettuce slug</name>
    <dbReference type="NCBI Taxonomy" id="231223"/>
    <lineage>
        <taxon>Eukaryota</taxon>
        <taxon>Metazoa</taxon>
        <taxon>Spiralia</taxon>
        <taxon>Lophotrochozoa</taxon>
        <taxon>Mollusca</taxon>
        <taxon>Gastropoda</taxon>
        <taxon>Heterobranchia</taxon>
        <taxon>Euthyneura</taxon>
        <taxon>Panpulmonata</taxon>
        <taxon>Sacoglossa</taxon>
        <taxon>Placobranchoidea</taxon>
        <taxon>Plakobranchidae</taxon>
        <taxon>Elysia</taxon>
    </lineage>
</organism>
<dbReference type="Proteomes" id="UP001283361">
    <property type="component" value="Unassembled WGS sequence"/>
</dbReference>
<dbReference type="EMBL" id="JAWDGP010000590">
    <property type="protein sequence ID" value="KAK3799219.1"/>
    <property type="molecule type" value="Genomic_DNA"/>
</dbReference>
<evidence type="ECO:0000313" key="2">
    <source>
        <dbReference type="Proteomes" id="UP001283361"/>
    </source>
</evidence>
<protein>
    <submittedName>
        <fullName evidence="1">Uncharacterized protein</fullName>
    </submittedName>
</protein>